<dbReference type="Proteomes" id="UP000053235">
    <property type="component" value="Unassembled WGS sequence"/>
</dbReference>
<dbReference type="EMBL" id="CXWD01000004">
    <property type="protein sequence ID" value="CTQ67447.1"/>
    <property type="molecule type" value="Genomic_DNA"/>
</dbReference>
<evidence type="ECO:0000313" key="2">
    <source>
        <dbReference type="Proteomes" id="UP000053235"/>
    </source>
</evidence>
<accession>A0A0M6ZYP5</accession>
<keyword evidence="2" id="KW-1185">Reference proteome</keyword>
<proteinExistence type="predicted"/>
<dbReference type="AlphaFoldDB" id="A0A0M6ZYP5"/>
<sequence length="104" mass="11435">MTSAIEQGIEEFIQKHEQQSVFNGAVTSPGNHIYSVVAGKRGANGIIFILIVQSYSPIPINLHNDYAEFYDQNGTKASGAVEFSSTINRQTGNTFNSTTYIIFQ</sequence>
<organism evidence="1 2">
    <name type="scientific">Roseibium alexandrii</name>
    <dbReference type="NCBI Taxonomy" id="388408"/>
    <lineage>
        <taxon>Bacteria</taxon>
        <taxon>Pseudomonadati</taxon>
        <taxon>Pseudomonadota</taxon>
        <taxon>Alphaproteobacteria</taxon>
        <taxon>Hyphomicrobiales</taxon>
        <taxon>Stappiaceae</taxon>
        <taxon>Roseibium</taxon>
    </lineage>
</organism>
<reference evidence="2" key="1">
    <citation type="submission" date="2015-07" db="EMBL/GenBank/DDBJ databases">
        <authorList>
            <person name="Rodrigo-Torres Lidia"/>
            <person name="Arahal R.David."/>
        </authorList>
    </citation>
    <scope>NUCLEOTIDE SEQUENCE [LARGE SCALE GENOMIC DNA]</scope>
    <source>
        <strain evidence="2">CECT 5112</strain>
    </source>
</reference>
<protein>
    <submittedName>
        <fullName evidence="1">Uncharacterized protein</fullName>
    </submittedName>
</protein>
<evidence type="ECO:0000313" key="1">
    <source>
        <dbReference type="EMBL" id="CTQ67447.1"/>
    </source>
</evidence>
<dbReference type="STRING" id="388408.LAX5112_01395"/>
<gene>
    <name evidence="1" type="ORF">LAX5112_01395</name>
</gene>
<dbReference type="RefSeq" id="WP_055671196.1">
    <property type="nucleotide sequence ID" value="NZ_CXWD01000004.1"/>
</dbReference>
<name>A0A0M6ZYP5_9HYPH</name>